<proteinExistence type="predicted"/>
<dbReference type="EMBL" id="BAAAHP010000214">
    <property type="protein sequence ID" value="GAA0900004.1"/>
    <property type="molecule type" value="Genomic_DNA"/>
</dbReference>
<evidence type="ECO:0008006" key="3">
    <source>
        <dbReference type="Google" id="ProtNLM"/>
    </source>
</evidence>
<evidence type="ECO:0000313" key="2">
    <source>
        <dbReference type="Proteomes" id="UP001499967"/>
    </source>
</evidence>
<name>A0ABP3YRK9_9PSEU</name>
<dbReference type="Proteomes" id="UP001499967">
    <property type="component" value="Unassembled WGS sequence"/>
</dbReference>
<sequence length="105" mass="11935">MAGFIQIIEMHTSRMDEVEALGKEIRARLDDGRPSSPLRGTIAADRDRPGVYFNLVEFASYEAAMENSSRPETGEFAARLGKLCDEPPKFYNLDVREVWEPQSQR</sequence>
<gene>
    <name evidence="1" type="ORF">GCM10009559_65390</name>
</gene>
<protein>
    <recommendedName>
        <fullName evidence="3">Antibiotic biosynthesis monooxygenase</fullName>
    </recommendedName>
</protein>
<dbReference type="RefSeq" id="WP_343945577.1">
    <property type="nucleotide sequence ID" value="NZ_BAAAHP010000214.1"/>
</dbReference>
<organism evidence="1 2">
    <name type="scientific">Pseudonocardia zijingensis</name>
    <dbReference type="NCBI Taxonomy" id="153376"/>
    <lineage>
        <taxon>Bacteria</taxon>
        <taxon>Bacillati</taxon>
        <taxon>Actinomycetota</taxon>
        <taxon>Actinomycetes</taxon>
        <taxon>Pseudonocardiales</taxon>
        <taxon>Pseudonocardiaceae</taxon>
        <taxon>Pseudonocardia</taxon>
    </lineage>
</organism>
<accession>A0ABP3YRK9</accession>
<evidence type="ECO:0000313" key="1">
    <source>
        <dbReference type="EMBL" id="GAA0900004.1"/>
    </source>
</evidence>
<keyword evidence="2" id="KW-1185">Reference proteome</keyword>
<reference evidence="2" key="1">
    <citation type="journal article" date="2019" name="Int. J. Syst. Evol. Microbiol.">
        <title>The Global Catalogue of Microorganisms (GCM) 10K type strain sequencing project: providing services to taxonomists for standard genome sequencing and annotation.</title>
        <authorList>
            <consortium name="The Broad Institute Genomics Platform"/>
            <consortium name="The Broad Institute Genome Sequencing Center for Infectious Disease"/>
            <person name="Wu L."/>
            <person name="Ma J."/>
        </authorList>
    </citation>
    <scope>NUCLEOTIDE SEQUENCE [LARGE SCALE GENOMIC DNA]</scope>
    <source>
        <strain evidence="2">JCM 11117</strain>
    </source>
</reference>
<comment type="caution">
    <text evidence="1">The sequence shown here is derived from an EMBL/GenBank/DDBJ whole genome shotgun (WGS) entry which is preliminary data.</text>
</comment>